<name>A0A250XJ11_9CHLO</name>
<dbReference type="AlphaFoldDB" id="A0A250XJ11"/>
<proteinExistence type="predicted"/>
<feature type="region of interest" description="Disordered" evidence="1">
    <location>
        <begin position="412"/>
        <end position="433"/>
    </location>
</feature>
<dbReference type="InterPro" id="IPR016064">
    <property type="entry name" value="NAD/diacylglycerol_kinase_sf"/>
</dbReference>
<dbReference type="GO" id="GO:0046512">
    <property type="term" value="P:sphingosine biosynthetic process"/>
    <property type="evidence" value="ECO:0007669"/>
    <property type="project" value="TreeGrafter"/>
</dbReference>
<dbReference type="InterPro" id="IPR001206">
    <property type="entry name" value="Diacylglycerol_kinase_cat_dom"/>
</dbReference>
<dbReference type="Gene3D" id="3.40.50.10330">
    <property type="entry name" value="Probable inorganic polyphosphate/atp-NAD kinase, domain 1"/>
    <property type="match status" value="1"/>
</dbReference>
<dbReference type="PROSITE" id="PS50146">
    <property type="entry name" value="DAGK"/>
    <property type="match status" value="1"/>
</dbReference>
<feature type="region of interest" description="Disordered" evidence="1">
    <location>
        <begin position="449"/>
        <end position="528"/>
    </location>
</feature>
<feature type="domain" description="DAGKc" evidence="2">
    <location>
        <begin position="134"/>
        <end position="272"/>
    </location>
</feature>
<evidence type="ECO:0000313" key="3">
    <source>
        <dbReference type="EMBL" id="GAX83006.1"/>
    </source>
</evidence>
<dbReference type="Gene3D" id="2.60.200.40">
    <property type="match status" value="1"/>
</dbReference>
<dbReference type="GO" id="GO:0005737">
    <property type="term" value="C:cytoplasm"/>
    <property type="evidence" value="ECO:0007669"/>
    <property type="project" value="TreeGrafter"/>
</dbReference>
<dbReference type="EMBL" id="BEGY01000090">
    <property type="protein sequence ID" value="GAX83006.1"/>
    <property type="molecule type" value="Genomic_DNA"/>
</dbReference>
<dbReference type="Proteomes" id="UP000232323">
    <property type="component" value="Unassembled WGS sequence"/>
</dbReference>
<dbReference type="STRING" id="1157962.A0A250XJ11"/>
<accession>A0A250XJ11</accession>
<feature type="compositionally biased region" description="Polar residues" evidence="1">
    <location>
        <begin position="467"/>
        <end position="485"/>
    </location>
</feature>
<sequence>MSVSPCSSFSFGTELLVSDACCIGQSGSITVDPHDAVSWMPLKVADPSCPWACKNGPNMPKSIPFKDIVGAVSDSNDGSLRIWYCEAMHSKGPGGMDKVVYKLKKSDKLECSNRHEAVILANSIQKNASWWGRSHPPNLVLVYNPTSGKARSSQIVTETLVPMLRDAAGMHVTLHETQSPGHATSVISGLDLEHVDMLVFVGGDGTVFEGLQGLLNRSDWDSARRIPFTHVPGGSGNGLASSCGLWDPVTAAFSVCKGRYEPLDIASVVISKAEDQVNGNHATTLAGSRKGNASNGLAQRQHVNPVVTGQCSSRCFSFLSVVFGLWANIDVGTEAQRWMGESRYTIKAVQEAWRSKPYPVRISYWPADQELPTAKAAPVPDPQPPTAQSGAVCQALSLDASSRTGQHEALAEAVTVSRRRDNAGTKGVSASVSVSEHMLKEALLPKEGCSASDMGRAGQQDHAGTADSLSNVPCSHNMTSMATHSSFKDNAHARPGASPIPTPLLDTSWPDGPPPSLPAHESGMPRGWRMLPTTDLQMMALYNVPFMASHAMLNPRGSLSSGSFDLLYMHGLTGVQGRLQFGDMLLRSEDGGHVDLNYVFSEKVTGMALEPLCEDTFMVVDGEVVPKRTLYVEVHPSFCRTGKKSIEKLHFVKVSKRSSISAPLVFIFIIAHF</sequence>
<protein>
    <recommendedName>
        <fullName evidence="2">DAGKc domain-containing protein</fullName>
    </recommendedName>
</protein>
<dbReference type="GO" id="GO:0016020">
    <property type="term" value="C:membrane"/>
    <property type="evidence" value="ECO:0007669"/>
    <property type="project" value="TreeGrafter"/>
</dbReference>
<dbReference type="SMART" id="SM00046">
    <property type="entry name" value="DAGKc"/>
    <property type="match status" value="1"/>
</dbReference>
<organism evidence="3 4">
    <name type="scientific">Chlamydomonas eustigma</name>
    <dbReference type="NCBI Taxonomy" id="1157962"/>
    <lineage>
        <taxon>Eukaryota</taxon>
        <taxon>Viridiplantae</taxon>
        <taxon>Chlorophyta</taxon>
        <taxon>core chlorophytes</taxon>
        <taxon>Chlorophyceae</taxon>
        <taxon>CS clade</taxon>
        <taxon>Chlamydomonadales</taxon>
        <taxon>Chlamydomonadaceae</taxon>
        <taxon>Chlamydomonas</taxon>
    </lineage>
</organism>
<dbReference type="OrthoDB" id="3853857at2759"/>
<evidence type="ECO:0000256" key="1">
    <source>
        <dbReference type="SAM" id="MobiDB-lite"/>
    </source>
</evidence>
<dbReference type="InterPro" id="IPR050187">
    <property type="entry name" value="Lipid_Phosphate_FormReg"/>
</dbReference>
<dbReference type="Pfam" id="PF00781">
    <property type="entry name" value="DAGK_cat"/>
    <property type="match status" value="1"/>
</dbReference>
<dbReference type="SUPFAM" id="SSF111331">
    <property type="entry name" value="NAD kinase/diacylglycerol kinase-like"/>
    <property type="match status" value="1"/>
</dbReference>
<dbReference type="GO" id="GO:0001727">
    <property type="term" value="F:lipid kinase activity"/>
    <property type="evidence" value="ECO:0007669"/>
    <property type="project" value="TreeGrafter"/>
</dbReference>
<dbReference type="InterPro" id="IPR017438">
    <property type="entry name" value="ATP-NAD_kinase_N"/>
</dbReference>
<gene>
    <name evidence="3" type="ORF">CEUSTIGMA_g10433.t1</name>
</gene>
<dbReference type="GO" id="GO:0016773">
    <property type="term" value="F:phosphotransferase activity, alcohol group as acceptor"/>
    <property type="evidence" value="ECO:0007669"/>
    <property type="project" value="UniProtKB-ARBA"/>
</dbReference>
<comment type="caution">
    <text evidence="3">The sequence shown here is derived from an EMBL/GenBank/DDBJ whole genome shotgun (WGS) entry which is preliminary data.</text>
</comment>
<reference evidence="3 4" key="1">
    <citation type="submission" date="2017-08" db="EMBL/GenBank/DDBJ databases">
        <title>Acidophilic green algal genome provides insights into adaptation to an acidic environment.</title>
        <authorList>
            <person name="Hirooka S."/>
            <person name="Hirose Y."/>
            <person name="Kanesaki Y."/>
            <person name="Higuchi S."/>
            <person name="Fujiwara T."/>
            <person name="Onuma R."/>
            <person name="Era A."/>
            <person name="Ohbayashi R."/>
            <person name="Uzuka A."/>
            <person name="Nozaki H."/>
            <person name="Yoshikawa H."/>
            <person name="Miyagishima S.Y."/>
        </authorList>
    </citation>
    <scope>NUCLEOTIDE SEQUENCE [LARGE SCALE GENOMIC DNA]</scope>
    <source>
        <strain evidence="3 4">NIES-2499</strain>
    </source>
</reference>
<evidence type="ECO:0000313" key="4">
    <source>
        <dbReference type="Proteomes" id="UP000232323"/>
    </source>
</evidence>
<dbReference type="PANTHER" id="PTHR12358">
    <property type="entry name" value="SPHINGOSINE KINASE"/>
    <property type="match status" value="1"/>
</dbReference>
<evidence type="ECO:0000259" key="2">
    <source>
        <dbReference type="PROSITE" id="PS50146"/>
    </source>
</evidence>
<keyword evidence="4" id="KW-1185">Reference proteome</keyword>
<dbReference type="PANTHER" id="PTHR12358:SF31">
    <property type="entry name" value="ACYLGLYCEROL KINASE, MITOCHONDRIAL"/>
    <property type="match status" value="1"/>
</dbReference>